<organism evidence="1 2">
    <name type="scientific">Evansella caseinilytica</name>
    <dbReference type="NCBI Taxonomy" id="1503961"/>
    <lineage>
        <taxon>Bacteria</taxon>
        <taxon>Bacillati</taxon>
        <taxon>Bacillota</taxon>
        <taxon>Bacilli</taxon>
        <taxon>Bacillales</taxon>
        <taxon>Bacillaceae</taxon>
        <taxon>Evansella</taxon>
    </lineage>
</organism>
<evidence type="ECO:0000313" key="1">
    <source>
        <dbReference type="EMBL" id="SDX98906.1"/>
    </source>
</evidence>
<reference evidence="2" key="1">
    <citation type="submission" date="2016-10" db="EMBL/GenBank/DDBJ databases">
        <authorList>
            <person name="Varghese N."/>
            <person name="Submissions S."/>
        </authorList>
    </citation>
    <scope>NUCLEOTIDE SEQUENCE [LARGE SCALE GENOMIC DNA]</scope>
    <source>
        <strain evidence="2">SP</strain>
    </source>
</reference>
<accession>A0A1H3G6K1</accession>
<evidence type="ECO:0000313" key="2">
    <source>
        <dbReference type="Proteomes" id="UP000198935"/>
    </source>
</evidence>
<protein>
    <submittedName>
        <fullName evidence="1">Uncharacterized protein</fullName>
    </submittedName>
</protein>
<gene>
    <name evidence="1" type="ORF">SAMN05421736_10186</name>
</gene>
<name>A0A1H3G6K1_9BACI</name>
<sequence>MLEYKAGDSDIFKELKSLYPEEQWEEKRETIFKKLPPYASVDKLYEFEKLYDRLLKRVLDSTGLYLLTEYETCLKKLYPQELLNKYETVVRDMASHTSDRKRYREIVAILRRMQKYPEGKSGPNRD</sequence>
<proteinExistence type="predicted"/>
<dbReference type="STRING" id="1503961.SAMN05421736_10186"/>
<keyword evidence="2" id="KW-1185">Reference proteome</keyword>
<dbReference type="EMBL" id="FNPI01000001">
    <property type="protein sequence ID" value="SDX98906.1"/>
    <property type="molecule type" value="Genomic_DNA"/>
</dbReference>
<dbReference type="OrthoDB" id="26424at2"/>
<dbReference type="AlphaFoldDB" id="A0A1H3G6K1"/>
<dbReference type="Proteomes" id="UP000198935">
    <property type="component" value="Unassembled WGS sequence"/>
</dbReference>